<dbReference type="GO" id="GO:0006520">
    <property type="term" value="P:amino acid metabolic process"/>
    <property type="evidence" value="ECO:0007669"/>
    <property type="project" value="InterPro"/>
</dbReference>
<dbReference type="HOGENOM" id="CLU_441983_0_0_6"/>
<dbReference type="Gene3D" id="3.40.640.10">
    <property type="entry name" value="Type I PLP-dependent aspartate aminotransferase-like (Major domain)"/>
    <property type="match status" value="1"/>
</dbReference>
<accession>A0A0A8UUY7</accession>
<evidence type="ECO:0000256" key="1">
    <source>
        <dbReference type="ARBA" id="ARBA00001933"/>
    </source>
</evidence>
<dbReference type="PATRIC" id="fig|449.7.peg.147"/>
<comment type="similarity">
    <text evidence="2">Belongs to the class-I pyridoxal-phosphate-dependent aminotransferase family.</text>
</comment>
<proteinExistence type="inferred from homology"/>
<keyword evidence="5" id="KW-0663">Pyridoxal phosphate</keyword>
<dbReference type="RefSeq" id="WP_065238322.1">
    <property type="nucleotide sequence ID" value="NZ_LN681225.1"/>
</dbReference>
<sequence length="618" mass="70507">MFTPEGQPAEKIDKIMLLSMWAKALKNERAQIENSLQAVKKIITAGMGKPTLPISMHTITFLLFYWKYMEEIVKKAMTNLEKLEDEVAIDYGHPQGDIKARETMAKAMTDWYGVKINPEEILFTSGGAGGLRVVFDTLYGRYKQIPNYRIITPFPHYTLYSDYPHHRLHPVDVMKEPGYRLTAEALEKSIQEAYELAQKDGGLPKAVLICNPNNPLGTVISEEEFKKIAQVLRKYPDLHIILDEAYTEMTYVDVPSFYKIAPDLKNRTTVMRSGTKGLSMAGERVAMLLNSDKKFMSELLATNISLCGHAPRSLQMAYAYTMDKLDLDEKNKLRTFYKSKVDYVSERVREMGATMPDAGYKVEGTFYVLADFSDMLGLEIDAEAKRALGETGVISTDEELAYNLLFKDSVMIAPLSYYGTSAEAGIMRITCSDNKEQLCELMDRLESTLLAARTKKQANLLTRIKTRLPQIEKIQPHEFKKISVDLDTIINTLTDCAGLRLQIKKLTDIDSLIDKILETHLTNSPSVEKNGIKPGFFNKKLEEKEEQKEEISENDSNYIQSEEQQELETLFIQFLDTNFEEGSLLRKIFEAASKEERLKFKPWKEHLEANHSQTMKVF</sequence>
<dbReference type="GO" id="GO:0010285">
    <property type="term" value="F:L,L-diaminopimelate aminotransferase activity"/>
    <property type="evidence" value="ECO:0007669"/>
    <property type="project" value="UniProtKB-EC"/>
</dbReference>
<evidence type="ECO:0000313" key="8">
    <source>
        <dbReference type="Proteomes" id="UP000032803"/>
    </source>
</evidence>
<dbReference type="InterPro" id="IPR015421">
    <property type="entry name" value="PyrdxlP-dep_Trfase_major"/>
</dbReference>
<dbReference type="InterPro" id="IPR015422">
    <property type="entry name" value="PyrdxlP-dep_Trfase_small"/>
</dbReference>
<dbReference type="InterPro" id="IPR050596">
    <property type="entry name" value="AspAT/PAT-like"/>
</dbReference>
<dbReference type="SUPFAM" id="SSF53383">
    <property type="entry name" value="PLP-dependent transferases"/>
    <property type="match status" value="1"/>
</dbReference>
<keyword evidence="8" id="KW-1185">Reference proteome</keyword>
<protein>
    <submittedName>
        <fullName evidence="7">Putative LL-diaminopimelate aminotransferase</fullName>
        <ecNumber evidence="7">2.6.1.83</ecNumber>
    </submittedName>
</protein>
<dbReference type="Proteomes" id="UP000032803">
    <property type="component" value="Chromosome I"/>
</dbReference>
<dbReference type="CDD" id="cd00609">
    <property type="entry name" value="AAT_like"/>
    <property type="match status" value="1"/>
</dbReference>
<gene>
    <name evidence="7" type="ORF">LHA_2312</name>
</gene>
<dbReference type="Pfam" id="PF00155">
    <property type="entry name" value="Aminotran_1_2"/>
    <property type="match status" value="1"/>
</dbReference>
<name>A0A0A8UUY7_LEGHA</name>
<dbReference type="AlphaFoldDB" id="A0A0A8UUY7"/>
<dbReference type="InterPro" id="IPR015424">
    <property type="entry name" value="PyrdxlP-dep_Trfase"/>
</dbReference>
<evidence type="ECO:0000259" key="6">
    <source>
        <dbReference type="Pfam" id="PF00155"/>
    </source>
</evidence>
<evidence type="ECO:0000256" key="2">
    <source>
        <dbReference type="ARBA" id="ARBA00007441"/>
    </source>
</evidence>
<evidence type="ECO:0000256" key="4">
    <source>
        <dbReference type="ARBA" id="ARBA00022679"/>
    </source>
</evidence>
<dbReference type="EMBL" id="LN681225">
    <property type="protein sequence ID" value="CEK11331.1"/>
    <property type="molecule type" value="Genomic_DNA"/>
</dbReference>
<dbReference type="OrthoDB" id="9813612at2"/>
<evidence type="ECO:0000256" key="5">
    <source>
        <dbReference type="ARBA" id="ARBA00022898"/>
    </source>
</evidence>
<dbReference type="PANTHER" id="PTHR46383">
    <property type="entry name" value="ASPARTATE AMINOTRANSFERASE"/>
    <property type="match status" value="1"/>
</dbReference>
<keyword evidence="3 7" id="KW-0032">Aminotransferase</keyword>
<organism evidence="7 8">
    <name type="scientific">Legionella hackeliae</name>
    <dbReference type="NCBI Taxonomy" id="449"/>
    <lineage>
        <taxon>Bacteria</taxon>
        <taxon>Pseudomonadati</taxon>
        <taxon>Pseudomonadota</taxon>
        <taxon>Gammaproteobacteria</taxon>
        <taxon>Legionellales</taxon>
        <taxon>Legionellaceae</taxon>
        <taxon>Legionella</taxon>
    </lineage>
</organism>
<dbReference type="STRING" id="449.LHA_2312"/>
<comment type="cofactor">
    <cofactor evidence="1">
        <name>pyridoxal 5'-phosphate</name>
        <dbReference type="ChEBI" id="CHEBI:597326"/>
    </cofactor>
</comment>
<reference evidence="8" key="1">
    <citation type="submission" date="2014-09" db="EMBL/GenBank/DDBJ databases">
        <authorList>
            <person name="Gomez-Valero L."/>
        </authorList>
    </citation>
    <scope>NUCLEOTIDE SEQUENCE [LARGE SCALE GENOMIC DNA]</scope>
    <source>
        <strain evidence="8">ATCC35250</strain>
    </source>
</reference>
<feature type="domain" description="Aminotransferase class I/classII large" evidence="6">
    <location>
        <begin position="74"/>
        <end position="445"/>
    </location>
</feature>
<dbReference type="KEGG" id="lha:LHA_2312"/>
<evidence type="ECO:0000313" key="7">
    <source>
        <dbReference type="EMBL" id="CEK11331.1"/>
    </source>
</evidence>
<dbReference type="InterPro" id="IPR004839">
    <property type="entry name" value="Aminotransferase_I/II_large"/>
</dbReference>
<keyword evidence="4 7" id="KW-0808">Transferase</keyword>
<dbReference type="GO" id="GO:0030170">
    <property type="term" value="F:pyridoxal phosphate binding"/>
    <property type="evidence" value="ECO:0007669"/>
    <property type="project" value="InterPro"/>
</dbReference>
<evidence type="ECO:0000256" key="3">
    <source>
        <dbReference type="ARBA" id="ARBA00022576"/>
    </source>
</evidence>
<dbReference type="Gene3D" id="3.90.1150.10">
    <property type="entry name" value="Aspartate Aminotransferase, domain 1"/>
    <property type="match status" value="1"/>
</dbReference>
<dbReference type="EC" id="2.6.1.83" evidence="7"/>
<dbReference type="PANTHER" id="PTHR46383:SF1">
    <property type="entry name" value="ASPARTATE AMINOTRANSFERASE"/>
    <property type="match status" value="1"/>
</dbReference>